<dbReference type="GO" id="GO:0008240">
    <property type="term" value="F:tripeptidyl-peptidase activity"/>
    <property type="evidence" value="ECO:0007669"/>
    <property type="project" value="UniProtKB-EC"/>
</dbReference>
<evidence type="ECO:0000256" key="14">
    <source>
        <dbReference type="ARBA" id="ARBA00023180"/>
    </source>
</evidence>
<evidence type="ECO:0000256" key="9">
    <source>
        <dbReference type="ARBA" id="ARBA00022801"/>
    </source>
</evidence>
<dbReference type="InParanoid" id="D8PRI9"/>
<evidence type="ECO:0000313" key="18">
    <source>
        <dbReference type="EMBL" id="EFJ03155.1"/>
    </source>
</evidence>
<dbReference type="PANTHER" id="PTHR14218">
    <property type="entry name" value="PROTEASE S8 TRIPEPTIDYL PEPTIDASE I CLN2"/>
    <property type="match status" value="1"/>
</dbReference>
<dbReference type="PROSITE" id="PS00138">
    <property type="entry name" value="SUBTILASE_SER"/>
    <property type="match status" value="1"/>
</dbReference>
<dbReference type="RefSeq" id="XP_003038057.1">
    <property type="nucleotide sequence ID" value="XM_003038011.1"/>
</dbReference>
<keyword evidence="12" id="KW-0843">Virulence</keyword>
<comment type="function">
    <text evidence="2">Secreted tripeptidyl-peptidase which degrades proteins at acidic pHs and is involved in virulence.</text>
</comment>
<keyword evidence="5" id="KW-0964">Secreted</keyword>
<dbReference type="CDD" id="cd11377">
    <property type="entry name" value="Pro-peptidase_S53"/>
    <property type="match status" value="1"/>
</dbReference>
<evidence type="ECO:0000256" key="3">
    <source>
        <dbReference type="ARBA" id="ARBA00004239"/>
    </source>
</evidence>
<dbReference type="MEROPS" id="S53.010"/>
<dbReference type="SUPFAM" id="SSF52743">
    <property type="entry name" value="Subtilisin-like"/>
    <property type="match status" value="1"/>
</dbReference>
<dbReference type="EMBL" id="GL377302">
    <property type="protein sequence ID" value="EFJ03155.1"/>
    <property type="molecule type" value="Genomic_DNA"/>
</dbReference>
<feature type="binding site" evidence="15">
    <location>
        <position position="576"/>
    </location>
    <ligand>
        <name>Ca(2+)</name>
        <dbReference type="ChEBI" id="CHEBI:29108"/>
    </ligand>
</feature>
<dbReference type="OrthoDB" id="409122at2759"/>
<feature type="signal peptide" evidence="16">
    <location>
        <begin position="1"/>
        <end position="20"/>
    </location>
</feature>
<dbReference type="InterPro" id="IPR015366">
    <property type="entry name" value="S53_propep"/>
</dbReference>
<dbReference type="VEuPathDB" id="FungiDB:SCHCODRAFT_02622814"/>
<evidence type="ECO:0000259" key="17">
    <source>
        <dbReference type="PROSITE" id="PS51695"/>
    </source>
</evidence>
<dbReference type="OMA" id="MLNTKYH"/>
<dbReference type="InterPro" id="IPR050819">
    <property type="entry name" value="Tripeptidyl-peptidase_I"/>
</dbReference>
<dbReference type="GO" id="GO:0005576">
    <property type="term" value="C:extracellular region"/>
    <property type="evidence" value="ECO:0007669"/>
    <property type="project" value="UniProtKB-SubCell"/>
</dbReference>
<dbReference type="Gene3D" id="3.40.50.200">
    <property type="entry name" value="Peptidase S8/S53 domain"/>
    <property type="match status" value="1"/>
</dbReference>
<feature type="binding site" evidence="15">
    <location>
        <position position="594"/>
    </location>
    <ligand>
        <name>Ca(2+)</name>
        <dbReference type="ChEBI" id="CHEBI:29108"/>
    </ligand>
</feature>
<evidence type="ECO:0000256" key="13">
    <source>
        <dbReference type="ARBA" id="ARBA00023145"/>
    </source>
</evidence>
<comment type="cofactor">
    <cofactor evidence="15">
        <name>Ca(2+)</name>
        <dbReference type="ChEBI" id="CHEBI:29108"/>
    </cofactor>
    <text evidence="15">Binds 1 Ca(2+) ion per subunit.</text>
</comment>
<evidence type="ECO:0000256" key="5">
    <source>
        <dbReference type="ARBA" id="ARBA00022525"/>
    </source>
</evidence>
<evidence type="ECO:0000256" key="10">
    <source>
        <dbReference type="ARBA" id="ARBA00022825"/>
    </source>
</evidence>
<reference evidence="18 19" key="1">
    <citation type="journal article" date="2010" name="Nat. Biotechnol.">
        <title>Genome sequence of the model mushroom Schizophyllum commune.</title>
        <authorList>
            <person name="Ohm R.A."/>
            <person name="de Jong J.F."/>
            <person name="Lugones L.G."/>
            <person name="Aerts A."/>
            <person name="Kothe E."/>
            <person name="Stajich J.E."/>
            <person name="de Vries R.P."/>
            <person name="Record E."/>
            <person name="Levasseur A."/>
            <person name="Baker S.E."/>
            <person name="Bartholomew K.A."/>
            <person name="Coutinho P.M."/>
            <person name="Erdmann S."/>
            <person name="Fowler T.J."/>
            <person name="Gathman A.C."/>
            <person name="Lombard V."/>
            <person name="Henrissat B."/>
            <person name="Knabe N."/>
            <person name="Kuees U."/>
            <person name="Lilly W.W."/>
            <person name="Lindquist E."/>
            <person name="Lucas S."/>
            <person name="Magnuson J.K."/>
            <person name="Piumi F."/>
            <person name="Raudaskoski M."/>
            <person name="Salamov A."/>
            <person name="Schmutz J."/>
            <person name="Schwarze F.W.M.R."/>
            <person name="vanKuyk P.A."/>
            <person name="Horton J.S."/>
            <person name="Grigoriev I.V."/>
            <person name="Woesten H.A.B."/>
        </authorList>
    </citation>
    <scope>NUCLEOTIDE SEQUENCE [LARGE SCALE GENOMIC DNA]</scope>
    <source>
        <strain evidence="19">H4-8 / FGSC 9210</strain>
    </source>
</reference>
<dbReference type="InterPro" id="IPR023828">
    <property type="entry name" value="Peptidase_S8_Ser-AS"/>
</dbReference>
<feature type="chain" id="PRO_5003120276" description="tripeptidyl-peptidase II" evidence="16">
    <location>
        <begin position="21"/>
        <end position="617"/>
    </location>
</feature>
<dbReference type="Pfam" id="PF09286">
    <property type="entry name" value="Pro-kuma_activ"/>
    <property type="match status" value="1"/>
</dbReference>
<dbReference type="EC" id="3.4.14.10" evidence="4"/>
<dbReference type="InterPro" id="IPR000209">
    <property type="entry name" value="Peptidase_S8/S53_dom"/>
</dbReference>
<evidence type="ECO:0000256" key="8">
    <source>
        <dbReference type="ARBA" id="ARBA00022729"/>
    </source>
</evidence>
<feature type="active site" description="Charge relay system" evidence="15">
    <location>
        <position position="311"/>
    </location>
</feature>
<dbReference type="Proteomes" id="UP000007431">
    <property type="component" value="Unassembled WGS sequence"/>
</dbReference>
<dbReference type="SMART" id="SM00944">
    <property type="entry name" value="Pro-kuma_activ"/>
    <property type="match status" value="1"/>
</dbReference>
<comment type="catalytic activity">
    <reaction evidence="1">
        <text>Release of an N-terminal tripeptide from a polypeptide.</text>
        <dbReference type="EC" id="3.4.14.10"/>
    </reaction>
</comment>
<keyword evidence="6 15" id="KW-0645">Protease</keyword>
<dbReference type="InterPro" id="IPR036852">
    <property type="entry name" value="Peptidase_S8/S53_dom_sf"/>
</dbReference>
<organism evidence="19">
    <name type="scientific">Schizophyllum commune (strain H4-8 / FGSC 9210)</name>
    <name type="common">Split gill fungus</name>
    <dbReference type="NCBI Taxonomy" id="578458"/>
    <lineage>
        <taxon>Eukaryota</taxon>
        <taxon>Fungi</taxon>
        <taxon>Dikarya</taxon>
        <taxon>Basidiomycota</taxon>
        <taxon>Agaricomycotina</taxon>
        <taxon>Agaricomycetes</taxon>
        <taxon>Agaricomycetidae</taxon>
        <taxon>Agaricales</taxon>
        <taxon>Schizophyllaceae</taxon>
        <taxon>Schizophyllum</taxon>
    </lineage>
</organism>
<evidence type="ECO:0000256" key="7">
    <source>
        <dbReference type="ARBA" id="ARBA00022723"/>
    </source>
</evidence>
<feature type="domain" description="Peptidase S53" evidence="17">
    <location>
        <begin position="235"/>
        <end position="616"/>
    </location>
</feature>
<dbReference type="GO" id="GO:0046872">
    <property type="term" value="F:metal ion binding"/>
    <property type="evidence" value="ECO:0007669"/>
    <property type="project" value="UniProtKB-UniRule"/>
</dbReference>
<feature type="active site" description="Charge relay system" evidence="15">
    <location>
        <position position="315"/>
    </location>
</feature>
<sequence length="617" mass="66755">MNGLTWRALLSLVLAAAAVASPTRRAGYKVRQTVRAPSYWVQHSAAPEDHVIRLRIGLPQPNYHLLEEAVYAVSDPAHRSYGKHLSKEEVETLIAPEDASLSAVNDWLAEHGLSEEHIERSPARDWVIVNIPVALAEDMLDTTYNVWKNTRTGETIVRTTEYSLPESLHEHVDVVQPTTSFATWSKHKAGYIIDDDYQEFSQFGSDRASFAPAVNVVDSIAAANYPPVDASCYDNVTLTCIRQLYNISDYTPDASLNNSIATTGYLEQFANFEDLASFYEAQLPEAVGTNFSVVSVKGGLNNQSLEEAGAEANLDVQFAFGLSWPINATYYTTAGRPPFIPDQSTTTNTNEPYNDWLDYVLALEEVPLVISTSYGEAEQTIPEDYARRACAGLAQLAARGVTLTFSSGDNGVGDGNAGSNHTCYSNDGQDTYKFLPAFPASCPFVTAVGGTTIKAGLPEVAVSRFYSGSGFSDYFERPDYQSEVVQAYVDALGEDTYAGLFNRSGRAYPDVAALGDYFVIYLSGRAVHIGGTSASSPAFAGIVALLNDARLKAGLSPLGFLNPLIYSLNGYGFNDILNGTSTGCGTTGFNVTEGWDPVTGFGSPNFGVLKDYVVSLD</sequence>
<dbReference type="KEGG" id="scm:SCHCO_02622814"/>
<dbReference type="CDD" id="cd04056">
    <property type="entry name" value="Peptidases_S53"/>
    <property type="match status" value="1"/>
</dbReference>
<evidence type="ECO:0000256" key="11">
    <source>
        <dbReference type="ARBA" id="ARBA00022837"/>
    </source>
</evidence>
<feature type="binding site" evidence="15">
    <location>
        <position position="575"/>
    </location>
    <ligand>
        <name>Ca(2+)</name>
        <dbReference type="ChEBI" id="CHEBI:29108"/>
    </ligand>
</feature>
<keyword evidence="13" id="KW-0865">Zymogen</keyword>
<protein>
    <recommendedName>
        <fullName evidence="4">tripeptidyl-peptidase II</fullName>
        <ecNumber evidence="4">3.4.14.10</ecNumber>
    </recommendedName>
</protein>
<evidence type="ECO:0000256" key="4">
    <source>
        <dbReference type="ARBA" id="ARBA00012462"/>
    </source>
</evidence>
<dbReference type="PANTHER" id="PTHR14218:SF15">
    <property type="entry name" value="TRIPEPTIDYL-PEPTIDASE 1"/>
    <property type="match status" value="1"/>
</dbReference>
<evidence type="ECO:0000256" key="15">
    <source>
        <dbReference type="PROSITE-ProRule" id="PRU01032"/>
    </source>
</evidence>
<keyword evidence="10 15" id="KW-0720">Serine protease</keyword>
<evidence type="ECO:0000256" key="16">
    <source>
        <dbReference type="SAM" id="SignalP"/>
    </source>
</evidence>
<feature type="binding site" evidence="15">
    <location>
        <position position="596"/>
    </location>
    <ligand>
        <name>Ca(2+)</name>
        <dbReference type="ChEBI" id="CHEBI:29108"/>
    </ligand>
</feature>
<dbReference type="GO" id="GO:0004252">
    <property type="term" value="F:serine-type endopeptidase activity"/>
    <property type="evidence" value="ECO:0007669"/>
    <property type="project" value="UniProtKB-UniRule"/>
</dbReference>
<evidence type="ECO:0000256" key="6">
    <source>
        <dbReference type="ARBA" id="ARBA00022670"/>
    </source>
</evidence>
<evidence type="ECO:0000256" key="12">
    <source>
        <dbReference type="ARBA" id="ARBA00023026"/>
    </source>
</evidence>
<dbReference type="HOGENOM" id="CLU_013783_3_0_1"/>
<dbReference type="SUPFAM" id="SSF54897">
    <property type="entry name" value="Protease propeptides/inhibitors"/>
    <property type="match status" value="1"/>
</dbReference>
<gene>
    <name evidence="18" type="ORF">SCHCODRAFT_72109</name>
</gene>
<dbReference type="Pfam" id="PF00082">
    <property type="entry name" value="Peptidase_S8"/>
    <property type="match status" value="1"/>
</dbReference>
<keyword evidence="7 15" id="KW-0479">Metal-binding</keyword>
<keyword evidence="9 15" id="KW-0378">Hydrolase</keyword>
<feature type="active site" description="Charge relay system" evidence="15">
    <location>
        <position position="533"/>
    </location>
</feature>
<evidence type="ECO:0000256" key="2">
    <source>
        <dbReference type="ARBA" id="ARBA00002451"/>
    </source>
</evidence>
<evidence type="ECO:0000256" key="1">
    <source>
        <dbReference type="ARBA" id="ARBA00001910"/>
    </source>
</evidence>
<accession>D8PRI9</accession>
<dbReference type="AlphaFoldDB" id="D8PRI9"/>
<dbReference type="GeneID" id="9588121"/>
<proteinExistence type="predicted"/>
<dbReference type="InterPro" id="IPR030400">
    <property type="entry name" value="Sedolisin_dom"/>
</dbReference>
<keyword evidence="8 16" id="KW-0732">Signal</keyword>
<keyword evidence="14" id="KW-0325">Glycoprotein</keyword>
<name>D8PRI9_SCHCM</name>
<dbReference type="GO" id="GO:0006508">
    <property type="term" value="P:proteolysis"/>
    <property type="evidence" value="ECO:0007669"/>
    <property type="project" value="UniProtKB-KW"/>
</dbReference>
<dbReference type="eggNOG" id="ENOG502QR6D">
    <property type="taxonomic scope" value="Eukaryota"/>
</dbReference>
<dbReference type="FunFam" id="3.40.50.200:FF:000015">
    <property type="entry name" value="Tripeptidyl peptidase A"/>
    <property type="match status" value="1"/>
</dbReference>
<dbReference type="PROSITE" id="PS51695">
    <property type="entry name" value="SEDOLISIN"/>
    <property type="match status" value="1"/>
</dbReference>
<keyword evidence="11 15" id="KW-0106">Calcium</keyword>
<dbReference type="STRING" id="578458.D8PRI9"/>
<keyword evidence="19" id="KW-1185">Reference proteome</keyword>
<comment type="subcellular location">
    <subcellularLocation>
        <location evidence="3">Secreted</location>
        <location evidence="3">Extracellular space</location>
    </subcellularLocation>
</comment>
<evidence type="ECO:0000313" key="19">
    <source>
        <dbReference type="Proteomes" id="UP000007431"/>
    </source>
</evidence>